<evidence type="ECO:0000313" key="2">
    <source>
        <dbReference type="EMBL" id="DAE12443.1"/>
    </source>
</evidence>
<accession>A0A8S5Q122</accession>
<feature type="compositionally biased region" description="Acidic residues" evidence="1">
    <location>
        <begin position="249"/>
        <end position="263"/>
    </location>
</feature>
<protein>
    <submittedName>
        <fullName evidence="2">Uncharacterized protein</fullName>
    </submittedName>
</protein>
<evidence type="ECO:0000256" key="1">
    <source>
        <dbReference type="SAM" id="MobiDB-lite"/>
    </source>
</evidence>
<feature type="region of interest" description="Disordered" evidence="1">
    <location>
        <begin position="232"/>
        <end position="263"/>
    </location>
</feature>
<sequence length="263" mass="29140">MEREILIANTKTQKRSKVTTSATTLGELKADLRAAGIDYNGMTFTEGISKTQLLDDATQLPQNVMYKGQPTNNLVILLTNTKKNIASGTMSRKEVYQAIKDNNLQDAVKEEFGRNFTQVPTSDLLVFLAQDGNAEVTETLDDKPADTENNDIIAPEVKEKETPDTEDEDLPDYVDDIITDTRVNSTVNSLYVHIAMLVDDEVLSVADLEELNADIEYLTKVAKKEQNTVEKLPFEETPKKAVSTSDGSITDDDIDDMLDELGV</sequence>
<organism evidence="2">
    <name type="scientific">CrAss-like virus sp. ctjK323</name>
    <dbReference type="NCBI Taxonomy" id="2825839"/>
    <lineage>
        <taxon>Viruses</taxon>
        <taxon>Duplodnaviria</taxon>
        <taxon>Heunggongvirae</taxon>
        <taxon>Uroviricota</taxon>
        <taxon>Caudoviricetes</taxon>
        <taxon>Crassvirales</taxon>
    </lineage>
</organism>
<reference evidence="2" key="1">
    <citation type="journal article" date="2021" name="Proc. Natl. Acad. Sci. U.S.A.">
        <title>A Catalog of Tens of Thousands of Viruses from Human Metagenomes Reveals Hidden Associations with Chronic Diseases.</title>
        <authorList>
            <person name="Tisza M.J."/>
            <person name="Buck C.B."/>
        </authorList>
    </citation>
    <scope>NUCLEOTIDE SEQUENCE</scope>
    <source>
        <strain evidence="2">CtjK323</strain>
    </source>
</reference>
<dbReference type="EMBL" id="BK015552">
    <property type="protein sequence ID" value="DAE12443.1"/>
    <property type="molecule type" value="Genomic_DNA"/>
</dbReference>
<name>A0A8S5Q122_9CAUD</name>
<proteinExistence type="predicted"/>